<dbReference type="InterPro" id="IPR013783">
    <property type="entry name" value="Ig-like_fold"/>
</dbReference>
<sequence length="745" mass="81130">MPMVDFRLQALFEDASSDTTCAKCGAASAPAPSDGCVRWQVVGGHTGGILVRASRTLTSMELGRLSANSLLEEVEIVSDRLHYRKLSGDGPVQGWVSLRLKGKDLVRKVAPDEHSDLPLSNESGNSALNTQISSGEMSSGKLMIQVRVDHARSPKAAETGQLDGAVCCLVGGLPSLGSWDPKLSPKLVQRRLDGAATVWEGCLDGLEVGAGEQYKYCILHAAKNLYIWEESGPMHHWPKSTAVHDFEAGKAEVTPQGAWPPPQAVPRNAPAAELGAGTELWIPWSTHQRAVEVPHSVFHAFHWPFALTCDRLQDIGELGFQAVQISPAQKSKAGGEWWTRYQPQDYLTIDGLGSTGDLEKLTQDASRRGLLIIADVVFNHMVVVASCQEWKHAQKSKELLAALKRRLSDAVGPAFDAEDFQWPWFEMSGEHWDNHNRYEGWGNGEWSELRHCEKVVKVQQQHLQLLLDAGVRGFRFDAVKHMRPAHLAEHMDYLRNSGKLLFAYGEILSVDAPMHHEYMQSLAIPSTDFPLTVYMNRVLMNGPAAAQEGVAVSCAKAAHSEGLDIRSSELHMPPGLSGDSIRFARNHDTVMNPGSFYGLSGSCLSARACWAWLLSLHDGSVLVYPDDLQSQESGPLICRALRYRAKLAKVATSSQVGLLYLEAGGPPGFLLVALRSAGGQLCGLALVNLQRTPVKVTSCSLLKNLGDGVFQDEQGCTVHLRDGSLESEGSEGVSIQAFDAAFLAT</sequence>
<comment type="caution">
    <text evidence="8">The sequence shown here is derived from an EMBL/GenBank/DDBJ whole genome shotgun (WGS) entry which is preliminary data.</text>
</comment>
<evidence type="ECO:0000256" key="6">
    <source>
        <dbReference type="RuleBase" id="RU361134"/>
    </source>
</evidence>
<dbReference type="Gene3D" id="3.20.20.80">
    <property type="entry name" value="Glycosidases"/>
    <property type="match status" value="1"/>
</dbReference>
<comment type="similarity">
    <text evidence="3 5">Belongs to the glycosyl hydrolase 13 family.</text>
</comment>
<dbReference type="GO" id="GO:0004556">
    <property type="term" value="F:alpha-amylase activity"/>
    <property type="evidence" value="ECO:0007669"/>
    <property type="project" value="UniProtKB-UniRule"/>
</dbReference>
<dbReference type="GO" id="GO:2001070">
    <property type="term" value="F:starch binding"/>
    <property type="evidence" value="ECO:0007669"/>
    <property type="project" value="InterPro"/>
</dbReference>
<keyword evidence="9" id="KW-1185">Reference proteome</keyword>
<evidence type="ECO:0000256" key="1">
    <source>
        <dbReference type="ARBA" id="ARBA00000548"/>
    </source>
</evidence>
<dbReference type="SUPFAM" id="SSF49452">
    <property type="entry name" value="Starch-binding domain-like"/>
    <property type="match status" value="1"/>
</dbReference>
<evidence type="ECO:0000256" key="5">
    <source>
        <dbReference type="RuleBase" id="RU003615"/>
    </source>
</evidence>
<evidence type="ECO:0000256" key="3">
    <source>
        <dbReference type="ARBA" id="ARBA00008061"/>
    </source>
</evidence>
<feature type="domain" description="Glycosyl hydrolase family 13 catalytic" evidence="7">
    <location>
        <begin position="295"/>
        <end position="651"/>
    </location>
</feature>
<dbReference type="AlphaFoldDB" id="A0A812URM8"/>
<evidence type="ECO:0000256" key="4">
    <source>
        <dbReference type="ARBA" id="ARBA00012595"/>
    </source>
</evidence>
<dbReference type="GO" id="GO:0043169">
    <property type="term" value="F:cation binding"/>
    <property type="evidence" value="ECO:0007669"/>
    <property type="project" value="InterPro"/>
</dbReference>
<evidence type="ECO:0000313" key="9">
    <source>
        <dbReference type="Proteomes" id="UP000604046"/>
    </source>
</evidence>
<dbReference type="Pfam" id="PF00128">
    <property type="entry name" value="Alpha-amylase"/>
    <property type="match status" value="1"/>
</dbReference>
<protein>
    <recommendedName>
        <fullName evidence="4 6">Alpha-amylase</fullName>
        <ecNumber evidence="4 6">3.2.1.1</ecNumber>
    </recommendedName>
</protein>
<dbReference type="InterPro" id="IPR013784">
    <property type="entry name" value="Carb-bd-like_fold"/>
</dbReference>
<dbReference type="SMART" id="SM00642">
    <property type="entry name" value="Aamy"/>
    <property type="match status" value="1"/>
</dbReference>
<dbReference type="InterPro" id="IPR017853">
    <property type="entry name" value="GH"/>
</dbReference>
<dbReference type="EC" id="3.2.1.1" evidence="4 6"/>
<accession>A0A812URM8</accession>
<comment type="cofactor">
    <cofactor evidence="2">
        <name>Ca(2+)</name>
        <dbReference type="ChEBI" id="CHEBI:29108"/>
    </cofactor>
</comment>
<dbReference type="PANTHER" id="PTHR10357">
    <property type="entry name" value="ALPHA-AMYLASE FAMILY MEMBER"/>
    <property type="match status" value="1"/>
</dbReference>
<dbReference type="PRINTS" id="PR00110">
    <property type="entry name" value="ALPHAAMYLASE"/>
</dbReference>
<keyword evidence="6" id="KW-0378">Hydrolase</keyword>
<reference evidence="8" key="1">
    <citation type="submission" date="2021-02" db="EMBL/GenBank/DDBJ databases">
        <authorList>
            <person name="Dougan E. K."/>
            <person name="Rhodes N."/>
            <person name="Thang M."/>
            <person name="Chan C."/>
        </authorList>
    </citation>
    <scope>NUCLEOTIDE SEQUENCE</scope>
</reference>
<dbReference type="SUPFAM" id="SSF51445">
    <property type="entry name" value="(Trans)glycosidases"/>
    <property type="match status" value="1"/>
</dbReference>
<comment type="catalytic activity">
    <reaction evidence="1 6">
        <text>Endohydrolysis of (1-&gt;4)-alpha-D-glucosidic linkages in polysaccharides containing three or more (1-&gt;4)-alpha-linked D-glucose units.</text>
        <dbReference type="EC" id="3.2.1.1"/>
    </reaction>
</comment>
<evidence type="ECO:0000313" key="8">
    <source>
        <dbReference type="EMBL" id="CAE7586099.1"/>
    </source>
</evidence>
<keyword evidence="6" id="KW-0326">Glycosidase</keyword>
<dbReference type="GO" id="GO:0005975">
    <property type="term" value="P:carbohydrate metabolic process"/>
    <property type="evidence" value="ECO:0007669"/>
    <property type="project" value="InterPro"/>
</dbReference>
<gene>
    <name evidence="8" type="ORF">SNAT2548_LOCUS33410</name>
</gene>
<evidence type="ECO:0000256" key="2">
    <source>
        <dbReference type="ARBA" id="ARBA00001913"/>
    </source>
</evidence>
<proteinExistence type="inferred from homology"/>
<dbReference type="InterPro" id="IPR006047">
    <property type="entry name" value="GH13_cat_dom"/>
</dbReference>
<dbReference type="InterPro" id="IPR006046">
    <property type="entry name" value="Alpha_amylase"/>
</dbReference>
<dbReference type="Gene3D" id="2.60.40.10">
    <property type="entry name" value="Immunoglobulins"/>
    <property type="match status" value="1"/>
</dbReference>
<evidence type="ECO:0000259" key="7">
    <source>
        <dbReference type="SMART" id="SM00642"/>
    </source>
</evidence>
<name>A0A812URM8_9DINO</name>
<dbReference type="EMBL" id="CAJNDS010002756">
    <property type="protein sequence ID" value="CAE7586099.1"/>
    <property type="molecule type" value="Genomic_DNA"/>
</dbReference>
<dbReference type="OrthoDB" id="550577at2759"/>
<organism evidence="8 9">
    <name type="scientific">Symbiodinium natans</name>
    <dbReference type="NCBI Taxonomy" id="878477"/>
    <lineage>
        <taxon>Eukaryota</taxon>
        <taxon>Sar</taxon>
        <taxon>Alveolata</taxon>
        <taxon>Dinophyceae</taxon>
        <taxon>Suessiales</taxon>
        <taxon>Symbiodiniaceae</taxon>
        <taxon>Symbiodinium</taxon>
    </lineage>
</organism>
<keyword evidence="6" id="KW-0119">Carbohydrate metabolism</keyword>
<dbReference type="Proteomes" id="UP000604046">
    <property type="component" value="Unassembled WGS sequence"/>
</dbReference>